<dbReference type="Proteomes" id="UP000653454">
    <property type="component" value="Unassembled WGS sequence"/>
</dbReference>
<dbReference type="Pfam" id="PF03943">
    <property type="entry name" value="TAP_C"/>
    <property type="match status" value="1"/>
</dbReference>
<evidence type="ECO:0000259" key="1">
    <source>
        <dbReference type="PROSITE" id="PS51281"/>
    </source>
</evidence>
<reference evidence="2" key="1">
    <citation type="submission" date="2020-11" db="EMBL/GenBank/DDBJ databases">
        <authorList>
            <person name="Whiteford S."/>
        </authorList>
    </citation>
    <scope>NUCLEOTIDE SEQUENCE</scope>
</reference>
<feature type="domain" description="TAP-C" evidence="1">
    <location>
        <begin position="21"/>
        <end position="75"/>
    </location>
</feature>
<protein>
    <submittedName>
        <fullName evidence="2">(diamondback moth) hypothetical protein</fullName>
    </submittedName>
</protein>
<dbReference type="PROSITE" id="PS51281">
    <property type="entry name" value="TAP_C"/>
    <property type="match status" value="1"/>
</dbReference>
<evidence type="ECO:0000313" key="3">
    <source>
        <dbReference type="Proteomes" id="UP000653454"/>
    </source>
</evidence>
<sequence length="75" mass="8656">MIDVSRSKPLSLKLDSAPDEDLKEKLIAIFMKLTELDKEKSEKCLELRDWDLKAALEYFVKLLKLNSLSSLETEV</sequence>
<organism evidence="2 3">
    <name type="scientific">Plutella xylostella</name>
    <name type="common">Diamondback moth</name>
    <name type="synonym">Plutella maculipennis</name>
    <dbReference type="NCBI Taxonomy" id="51655"/>
    <lineage>
        <taxon>Eukaryota</taxon>
        <taxon>Metazoa</taxon>
        <taxon>Ecdysozoa</taxon>
        <taxon>Arthropoda</taxon>
        <taxon>Hexapoda</taxon>
        <taxon>Insecta</taxon>
        <taxon>Pterygota</taxon>
        <taxon>Neoptera</taxon>
        <taxon>Endopterygota</taxon>
        <taxon>Lepidoptera</taxon>
        <taxon>Glossata</taxon>
        <taxon>Ditrysia</taxon>
        <taxon>Yponomeutoidea</taxon>
        <taxon>Plutellidae</taxon>
        <taxon>Plutella</taxon>
    </lineage>
</organism>
<dbReference type="GO" id="GO:0005634">
    <property type="term" value="C:nucleus"/>
    <property type="evidence" value="ECO:0007669"/>
    <property type="project" value="InterPro"/>
</dbReference>
<gene>
    <name evidence="2" type="ORF">PLXY2_LOCUS2442</name>
</gene>
<evidence type="ECO:0000313" key="2">
    <source>
        <dbReference type="EMBL" id="CAG9101396.1"/>
    </source>
</evidence>
<proteinExistence type="predicted"/>
<dbReference type="EMBL" id="CAJHNJ030000006">
    <property type="protein sequence ID" value="CAG9101396.1"/>
    <property type="molecule type" value="Genomic_DNA"/>
</dbReference>
<comment type="caution">
    <text evidence="2">The sequence shown here is derived from an EMBL/GenBank/DDBJ whole genome shotgun (WGS) entry which is preliminary data.</text>
</comment>
<name>A0A8S4DIS6_PLUXY</name>
<accession>A0A8S4DIS6</accession>
<dbReference type="InterPro" id="IPR009060">
    <property type="entry name" value="UBA-like_sf"/>
</dbReference>
<dbReference type="AlphaFoldDB" id="A0A8S4DIS6"/>
<dbReference type="Gene3D" id="1.10.8.10">
    <property type="entry name" value="DNA helicase RuvA subunit, C-terminal domain"/>
    <property type="match status" value="1"/>
</dbReference>
<dbReference type="InterPro" id="IPR005637">
    <property type="entry name" value="TAP_C_dom"/>
</dbReference>
<dbReference type="SUPFAM" id="SSF46934">
    <property type="entry name" value="UBA-like"/>
    <property type="match status" value="1"/>
</dbReference>
<dbReference type="GO" id="GO:0051028">
    <property type="term" value="P:mRNA transport"/>
    <property type="evidence" value="ECO:0007669"/>
    <property type="project" value="InterPro"/>
</dbReference>
<keyword evidence="3" id="KW-1185">Reference proteome</keyword>